<feature type="chain" id="PRO_5030035662" description="DUF538 domain-containing protein" evidence="1">
    <location>
        <begin position="27"/>
        <end position="162"/>
    </location>
</feature>
<dbReference type="OMA" id="VYFNDTC"/>
<feature type="signal peptide" evidence="1">
    <location>
        <begin position="1"/>
        <end position="26"/>
    </location>
</feature>
<dbReference type="Gene3D" id="2.30.240.10">
    <property type="entry name" value="At5g01610-like"/>
    <property type="match status" value="1"/>
</dbReference>
<accession>A0A1U8G9H5</accession>
<sequence length="162" mass="18118">MFKELPMSLPINILYLFLALFATATSRIDEPSAYEELKRYDFPIGILPKGVKDYKLNAKTGEFSAYLNSTCSFKLVNSYQLNYKPVIKGVISKGRLRKLSGVSVKVVLLWLNIVEVKRKGNNLEFSVGLTSAIFPIENFEECPQCGCGLDCDNEGDNLVSSF</sequence>
<dbReference type="OrthoDB" id="1897482at2759"/>
<dbReference type="STRING" id="4072.A0A1U8G9H5"/>
<reference evidence="2 3" key="1">
    <citation type="journal article" date="2014" name="Nat. Genet.">
        <title>Genome sequence of the hot pepper provides insights into the evolution of pungency in Capsicum species.</title>
        <authorList>
            <person name="Kim S."/>
            <person name="Park M."/>
            <person name="Yeom S.I."/>
            <person name="Kim Y.M."/>
            <person name="Lee J.M."/>
            <person name="Lee H.A."/>
            <person name="Seo E."/>
            <person name="Choi J."/>
            <person name="Cheong K."/>
            <person name="Kim K.T."/>
            <person name="Jung K."/>
            <person name="Lee G.W."/>
            <person name="Oh S.K."/>
            <person name="Bae C."/>
            <person name="Kim S.B."/>
            <person name="Lee H.Y."/>
            <person name="Kim S.Y."/>
            <person name="Kim M.S."/>
            <person name="Kang B.C."/>
            <person name="Jo Y.D."/>
            <person name="Yang H.B."/>
            <person name="Jeong H.J."/>
            <person name="Kang W.H."/>
            <person name="Kwon J.K."/>
            <person name="Shin C."/>
            <person name="Lim J.Y."/>
            <person name="Park J.H."/>
            <person name="Huh J.H."/>
            <person name="Kim J.S."/>
            <person name="Kim B.D."/>
            <person name="Cohen O."/>
            <person name="Paran I."/>
            <person name="Suh M.C."/>
            <person name="Lee S.B."/>
            <person name="Kim Y.K."/>
            <person name="Shin Y."/>
            <person name="Noh S.J."/>
            <person name="Park J."/>
            <person name="Seo Y.S."/>
            <person name="Kwon S.Y."/>
            <person name="Kim H.A."/>
            <person name="Park J.M."/>
            <person name="Kim H.J."/>
            <person name="Choi S.B."/>
            <person name="Bosland P.W."/>
            <person name="Reeves G."/>
            <person name="Jo S.H."/>
            <person name="Lee B.W."/>
            <person name="Cho H.T."/>
            <person name="Choi H.S."/>
            <person name="Lee M.S."/>
            <person name="Yu Y."/>
            <person name="Do Choi Y."/>
            <person name="Park B.S."/>
            <person name="van Deynze A."/>
            <person name="Ashrafi H."/>
            <person name="Hill T."/>
            <person name="Kim W.T."/>
            <person name="Pai H.S."/>
            <person name="Ahn H.K."/>
            <person name="Yeam I."/>
            <person name="Giovannoni J.J."/>
            <person name="Rose J.K."/>
            <person name="Sorensen I."/>
            <person name="Lee S.J."/>
            <person name="Kim R.W."/>
            <person name="Choi I.Y."/>
            <person name="Choi B.S."/>
            <person name="Lim J.S."/>
            <person name="Lee Y.H."/>
            <person name="Choi D."/>
        </authorList>
    </citation>
    <scope>NUCLEOTIDE SEQUENCE [LARGE SCALE GENOMIC DNA]</scope>
    <source>
        <strain evidence="3">cv. CM334</strain>
    </source>
</reference>
<dbReference type="InterPro" id="IPR036758">
    <property type="entry name" value="At5g01610-like"/>
</dbReference>
<gene>
    <name evidence="2" type="ORF">T459_08230</name>
</gene>
<evidence type="ECO:0000256" key="1">
    <source>
        <dbReference type="SAM" id="SignalP"/>
    </source>
</evidence>
<protein>
    <recommendedName>
        <fullName evidence="4">DUF538 domain-containing protein</fullName>
    </recommendedName>
</protein>
<proteinExistence type="predicted"/>
<evidence type="ECO:0000313" key="2">
    <source>
        <dbReference type="EMBL" id="PHT86124.1"/>
    </source>
</evidence>
<dbReference type="Proteomes" id="UP000222542">
    <property type="component" value="Unassembled WGS sequence"/>
</dbReference>
<reference evidence="2 3" key="2">
    <citation type="journal article" date="2017" name="Genome Biol.">
        <title>New reference genome sequences of hot pepper reveal the massive evolution of plant disease-resistance genes by retroduplication.</title>
        <authorList>
            <person name="Kim S."/>
            <person name="Park J."/>
            <person name="Yeom S.I."/>
            <person name="Kim Y.M."/>
            <person name="Seo E."/>
            <person name="Kim K.T."/>
            <person name="Kim M.S."/>
            <person name="Lee J.M."/>
            <person name="Cheong K."/>
            <person name="Shin H.S."/>
            <person name="Kim S.B."/>
            <person name="Han K."/>
            <person name="Lee J."/>
            <person name="Park M."/>
            <person name="Lee H.A."/>
            <person name="Lee H.Y."/>
            <person name="Lee Y."/>
            <person name="Oh S."/>
            <person name="Lee J.H."/>
            <person name="Choi E."/>
            <person name="Choi E."/>
            <person name="Lee S.E."/>
            <person name="Jeon J."/>
            <person name="Kim H."/>
            <person name="Choi G."/>
            <person name="Song H."/>
            <person name="Lee J."/>
            <person name="Lee S.C."/>
            <person name="Kwon J.K."/>
            <person name="Lee H.Y."/>
            <person name="Koo N."/>
            <person name="Hong Y."/>
            <person name="Kim R.W."/>
            <person name="Kang W.H."/>
            <person name="Huh J.H."/>
            <person name="Kang B.C."/>
            <person name="Yang T.J."/>
            <person name="Lee Y.H."/>
            <person name="Bennetzen J.L."/>
            <person name="Choi D."/>
        </authorList>
    </citation>
    <scope>NUCLEOTIDE SEQUENCE [LARGE SCALE GENOMIC DNA]</scope>
    <source>
        <strain evidence="3">cv. CM334</strain>
    </source>
</reference>
<dbReference type="EMBL" id="AYRZ02000003">
    <property type="protein sequence ID" value="PHT86124.1"/>
    <property type="molecule type" value="Genomic_DNA"/>
</dbReference>
<dbReference type="Gramene" id="PHT86124">
    <property type="protein sequence ID" value="PHT86124"/>
    <property type="gene ID" value="T459_08230"/>
</dbReference>
<dbReference type="Pfam" id="PF04398">
    <property type="entry name" value="DUF538"/>
    <property type="match status" value="1"/>
</dbReference>
<dbReference type="AlphaFoldDB" id="A0A1U8G9H5"/>
<evidence type="ECO:0000313" key="3">
    <source>
        <dbReference type="Proteomes" id="UP000222542"/>
    </source>
</evidence>
<dbReference type="KEGG" id="cann:107866418"/>
<keyword evidence="1" id="KW-0732">Signal</keyword>
<dbReference type="PANTHER" id="PTHR31676">
    <property type="entry name" value="T31J12.3 PROTEIN-RELATED"/>
    <property type="match status" value="1"/>
</dbReference>
<organism evidence="2 3">
    <name type="scientific">Capsicum annuum</name>
    <name type="common">Capsicum pepper</name>
    <dbReference type="NCBI Taxonomy" id="4072"/>
    <lineage>
        <taxon>Eukaryota</taxon>
        <taxon>Viridiplantae</taxon>
        <taxon>Streptophyta</taxon>
        <taxon>Embryophyta</taxon>
        <taxon>Tracheophyta</taxon>
        <taxon>Spermatophyta</taxon>
        <taxon>Magnoliopsida</taxon>
        <taxon>eudicotyledons</taxon>
        <taxon>Gunneridae</taxon>
        <taxon>Pentapetalae</taxon>
        <taxon>asterids</taxon>
        <taxon>lamiids</taxon>
        <taxon>Solanales</taxon>
        <taxon>Solanaceae</taxon>
        <taxon>Solanoideae</taxon>
        <taxon>Capsiceae</taxon>
        <taxon>Capsicum</taxon>
    </lineage>
</organism>
<comment type="caution">
    <text evidence="2">The sequence shown here is derived from an EMBL/GenBank/DDBJ whole genome shotgun (WGS) entry which is preliminary data.</text>
</comment>
<dbReference type="PANTHER" id="PTHR31676:SF134">
    <property type="entry name" value="WALL-ASSOCIATED RECEPTOR KINASE C-TERMINAL DOMAIN-CONTAINING PROTEIN"/>
    <property type="match status" value="1"/>
</dbReference>
<keyword evidence="3" id="KW-1185">Reference proteome</keyword>
<dbReference type="SMR" id="A0A1U8G9H5"/>
<dbReference type="InterPro" id="IPR007493">
    <property type="entry name" value="DUF538"/>
</dbReference>
<dbReference type="SUPFAM" id="SSF141562">
    <property type="entry name" value="At5g01610-like"/>
    <property type="match status" value="1"/>
</dbReference>
<evidence type="ECO:0008006" key="4">
    <source>
        <dbReference type="Google" id="ProtNLM"/>
    </source>
</evidence>
<name>A0A1U8G9H5_CAPAN</name>